<dbReference type="AlphaFoldDB" id="A0A0R0M2T8"/>
<dbReference type="OrthoDB" id="2196367at2759"/>
<proteinExistence type="predicted"/>
<feature type="region of interest" description="Disordered" evidence="1">
    <location>
        <begin position="143"/>
        <end position="201"/>
    </location>
</feature>
<protein>
    <submittedName>
        <fullName evidence="2">Uncharacterized protein</fullName>
    </submittedName>
</protein>
<reference evidence="2 3" key="1">
    <citation type="submission" date="2015-07" db="EMBL/GenBank/DDBJ databases">
        <title>The genome of Pseudoloma neurophilia, a relevant intracellular parasite of the zebrafish.</title>
        <authorList>
            <person name="Ndikumana S."/>
            <person name="Pelin A."/>
            <person name="Sanders J."/>
            <person name="Corradi N."/>
        </authorList>
    </citation>
    <scope>NUCLEOTIDE SEQUENCE [LARGE SCALE GENOMIC DNA]</scope>
    <source>
        <strain evidence="2 3">MK1</strain>
    </source>
</reference>
<dbReference type="Gene3D" id="3.30.160.20">
    <property type="match status" value="1"/>
</dbReference>
<dbReference type="EMBL" id="LGUB01000218">
    <property type="protein sequence ID" value="KRH93780.1"/>
    <property type="molecule type" value="Genomic_DNA"/>
</dbReference>
<dbReference type="Proteomes" id="UP000051530">
    <property type="component" value="Unassembled WGS sequence"/>
</dbReference>
<keyword evidence="3" id="KW-1185">Reference proteome</keyword>
<evidence type="ECO:0000256" key="1">
    <source>
        <dbReference type="SAM" id="MobiDB-lite"/>
    </source>
</evidence>
<feature type="compositionally biased region" description="Basic residues" evidence="1">
    <location>
        <begin position="184"/>
        <end position="193"/>
    </location>
</feature>
<feature type="compositionally biased region" description="Polar residues" evidence="1">
    <location>
        <begin position="143"/>
        <end position="170"/>
    </location>
</feature>
<evidence type="ECO:0000313" key="3">
    <source>
        <dbReference type="Proteomes" id="UP000051530"/>
    </source>
</evidence>
<sequence length="352" mass="41081">MQTVKKQNLLLTIKTMQQDFISMYQFSNTDRNINKKVEQHNFRQSSIEMIDLVLQCVIYGSTIFDSEKLLQRTQLFLLSYISEMDKLKDSQPSNIRRRPGTASHDQQVSKKAKMSDLDDLLEQINTQNSQMELKRPQSIEKTVQNQNKDGSNINLTDNSISLSNSRNSDPQNRKREKQNNGRNNRSKHRRRSSSIKSSTMNSFIKQQALKIDPKVDNPNQEEIDHFFGIRKTSKTKRPESVKNFVEKNNEQPENFEVPLTESAPQPVVEQRPSRYKFSKQSTNESLPFATRLTNFCSENTFELPEFIFEKDSGAFVCCTDFLKQKFRSRHHKSRQDAKNEVCKYILEFCALK</sequence>
<evidence type="ECO:0000313" key="2">
    <source>
        <dbReference type="EMBL" id="KRH93780.1"/>
    </source>
</evidence>
<dbReference type="VEuPathDB" id="MicrosporidiaDB:M153_5760004127"/>
<feature type="region of interest" description="Disordered" evidence="1">
    <location>
        <begin position="88"/>
        <end position="114"/>
    </location>
</feature>
<name>A0A0R0M2T8_9MICR</name>
<comment type="caution">
    <text evidence="2">The sequence shown here is derived from an EMBL/GenBank/DDBJ whole genome shotgun (WGS) entry which is preliminary data.</text>
</comment>
<accession>A0A0R0M2T8</accession>
<gene>
    <name evidence="2" type="ORF">M153_5760004127</name>
</gene>
<organism evidence="2 3">
    <name type="scientific">Pseudoloma neurophilia</name>
    <dbReference type="NCBI Taxonomy" id="146866"/>
    <lineage>
        <taxon>Eukaryota</taxon>
        <taxon>Fungi</taxon>
        <taxon>Fungi incertae sedis</taxon>
        <taxon>Microsporidia</taxon>
        <taxon>Pseudoloma</taxon>
    </lineage>
</organism>